<comment type="caution">
    <text evidence="2">The sequence shown here is derived from an EMBL/GenBank/DDBJ whole genome shotgun (WGS) entry which is preliminary data.</text>
</comment>
<name>A0ABN7RYZ0_THEXY</name>
<protein>
    <recommendedName>
        <fullName evidence="4">DUF4446 domain-containing protein</fullName>
    </recommendedName>
</protein>
<keyword evidence="1" id="KW-0472">Membrane</keyword>
<sequence length="174" mass="18792">MRAEDSEILYAAIAGIGLLVVVLLIWLAVVSRKLSRLTRQYRAMIGGTGVADLETVISNLQQRTADAAREIERLTGGLSRLEETVRQSAGRIGIVRYNAFADQGSDLSFAIAIVNEERSGVVLSGIHSREETYVYAKPVKGGESAYPLTPEERQAIEQAGLQPAAAAASRHGQR</sequence>
<keyword evidence="3" id="KW-1185">Reference proteome</keyword>
<accession>A0ABN7RYZ0</accession>
<dbReference type="Pfam" id="PF14584">
    <property type="entry name" value="DUF4446"/>
    <property type="match status" value="1"/>
</dbReference>
<dbReference type="InterPro" id="IPR027981">
    <property type="entry name" value="DUF4446"/>
</dbReference>
<reference evidence="2 3" key="1">
    <citation type="submission" date="2021-04" db="EMBL/GenBank/DDBJ databases">
        <authorList>
            <person name="Rakotoarivonina H."/>
        </authorList>
    </citation>
    <scope>NUCLEOTIDE SEQUENCE [LARGE SCALE GENOMIC DNA]</scope>
    <source>
        <strain evidence="2 3">XE</strain>
    </source>
</reference>
<keyword evidence="1" id="KW-1133">Transmembrane helix</keyword>
<proteinExistence type="predicted"/>
<dbReference type="RefSeq" id="WP_213484943.1">
    <property type="nucleotide sequence ID" value="NZ_CAJRAY010000065.1"/>
</dbReference>
<evidence type="ECO:0000313" key="3">
    <source>
        <dbReference type="Proteomes" id="UP000681526"/>
    </source>
</evidence>
<gene>
    <name evidence="2" type="primary">txxe 1785</name>
    <name evidence="2" type="ORF">TXXE_12915</name>
</gene>
<dbReference type="EMBL" id="CAJRAY010000065">
    <property type="protein sequence ID" value="CAG5089345.1"/>
    <property type="molecule type" value="Genomic_DNA"/>
</dbReference>
<organism evidence="2 3">
    <name type="scientific">Thermobacillus xylanilyticus</name>
    <dbReference type="NCBI Taxonomy" id="76633"/>
    <lineage>
        <taxon>Bacteria</taxon>
        <taxon>Bacillati</taxon>
        <taxon>Bacillota</taxon>
        <taxon>Bacilli</taxon>
        <taxon>Bacillales</taxon>
        <taxon>Paenibacillaceae</taxon>
        <taxon>Thermobacillus</taxon>
    </lineage>
</organism>
<keyword evidence="1" id="KW-0812">Transmembrane</keyword>
<dbReference type="Proteomes" id="UP000681526">
    <property type="component" value="Unassembled WGS sequence"/>
</dbReference>
<evidence type="ECO:0000313" key="2">
    <source>
        <dbReference type="EMBL" id="CAG5089345.1"/>
    </source>
</evidence>
<evidence type="ECO:0000256" key="1">
    <source>
        <dbReference type="SAM" id="Phobius"/>
    </source>
</evidence>
<feature type="transmembrane region" description="Helical" evidence="1">
    <location>
        <begin position="12"/>
        <end position="30"/>
    </location>
</feature>
<evidence type="ECO:0008006" key="4">
    <source>
        <dbReference type="Google" id="ProtNLM"/>
    </source>
</evidence>